<dbReference type="CDD" id="cd00657">
    <property type="entry name" value="Ferritin_like"/>
    <property type="match status" value="1"/>
</dbReference>
<accession>A0ABU5DAL0</accession>
<keyword evidence="4" id="KW-1185">Reference proteome</keyword>
<dbReference type="InterPro" id="IPR016920">
    <property type="entry name" value="UCP029477"/>
</dbReference>
<dbReference type="SUPFAM" id="SSF47240">
    <property type="entry name" value="Ferritin-like"/>
    <property type="match status" value="1"/>
</dbReference>
<comment type="caution">
    <text evidence="3">The sequence shown here is derived from an EMBL/GenBank/DDBJ whole genome shotgun (WGS) entry which is preliminary data.</text>
</comment>
<feature type="domain" description="DUF2383" evidence="2">
    <location>
        <begin position="5"/>
        <end position="114"/>
    </location>
</feature>
<dbReference type="Pfam" id="PF09537">
    <property type="entry name" value="DUF2383"/>
    <property type="match status" value="1"/>
</dbReference>
<proteinExistence type="predicted"/>
<evidence type="ECO:0000259" key="2">
    <source>
        <dbReference type="Pfam" id="PF09537"/>
    </source>
</evidence>
<sequence length="149" mass="16398">MSTKDTINALNDLIETAKDGEYGFSECAKRVQSPTIKETLLRRSAECRTAAAELQSYVRQLGGDPADSGSALGALHRGWISVKDALTPDSDHRMLEEAERGEDTALARYRKALKADLTPDARELVERQMRGAQANHDEVKQLRDATVNA</sequence>
<dbReference type="InterPro" id="IPR009078">
    <property type="entry name" value="Ferritin-like_SF"/>
</dbReference>
<dbReference type="Gene3D" id="1.20.1260.10">
    <property type="match status" value="1"/>
</dbReference>
<dbReference type="PIRSF" id="PIRSF029477">
    <property type="entry name" value="UCP029477"/>
    <property type="match status" value="1"/>
</dbReference>
<name>A0ABU5DAL0_9BURK</name>
<organism evidence="3 4">
    <name type="scientific">Roseateles agri</name>
    <dbReference type="NCBI Taxonomy" id="3098619"/>
    <lineage>
        <taxon>Bacteria</taxon>
        <taxon>Pseudomonadati</taxon>
        <taxon>Pseudomonadota</taxon>
        <taxon>Betaproteobacteria</taxon>
        <taxon>Burkholderiales</taxon>
        <taxon>Sphaerotilaceae</taxon>
        <taxon>Roseateles</taxon>
    </lineage>
</organism>
<feature type="compositionally biased region" description="Basic and acidic residues" evidence="1">
    <location>
        <begin position="130"/>
        <end position="143"/>
    </location>
</feature>
<dbReference type="InterPro" id="IPR012347">
    <property type="entry name" value="Ferritin-like"/>
</dbReference>
<evidence type="ECO:0000313" key="4">
    <source>
        <dbReference type="Proteomes" id="UP001285263"/>
    </source>
</evidence>
<dbReference type="RefSeq" id="WP_320421185.1">
    <property type="nucleotide sequence ID" value="NZ_JAXCLA010000001.1"/>
</dbReference>
<protein>
    <submittedName>
        <fullName evidence="3">PA2169 family four-helix-bundle protein</fullName>
    </submittedName>
</protein>
<feature type="region of interest" description="Disordered" evidence="1">
    <location>
        <begin position="130"/>
        <end position="149"/>
    </location>
</feature>
<dbReference type="NCBIfam" id="TIGR02284">
    <property type="entry name" value="PA2169 family four-helix-bundle protein"/>
    <property type="match status" value="1"/>
</dbReference>
<dbReference type="InterPro" id="IPR019052">
    <property type="entry name" value="DUF2383"/>
</dbReference>
<dbReference type="InterPro" id="IPR011971">
    <property type="entry name" value="CHP02284"/>
</dbReference>
<evidence type="ECO:0000313" key="3">
    <source>
        <dbReference type="EMBL" id="MDY0743317.1"/>
    </source>
</evidence>
<reference evidence="3 4" key="1">
    <citation type="submission" date="2023-11" db="EMBL/GenBank/DDBJ databases">
        <title>Paucibacter sp. nov., isolated from fresh soil in Korea.</title>
        <authorList>
            <person name="Le N.T.T."/>
        </authorList>
    </citation>
    <scope>NUCLEOTIDE SEQUENCE [LARGE SCALE GENOMIC DNA]</scope>
    <source>
        <strain evidence="3 4">R3-3</strain>
    </source>
</reference>
<gene>
    <name evidence="3" type="ORF">SNE35_02310</name>
</gene>
<dbReference type="EMBL" id="JAXCLA010000001">
    <property type="protein sequence ID" value="MDY0743317.1"/>
    <property type="molecule type" value="Genomic_DNA"/>
</dbReference>
<evidence type="ECO:0000256" key="1">
    <source>
        <dbReference type="SAM" id="MobiDB-lite"/>
    </source>
</evidence>
<dbReference type="Proteomes" id="UP001285263">
    <property type="component" value="Unassembled WGS sequence"/>
</dbReference>